<keyword evidence="2" id="KW-1185">Reference proteome</keyword>
<evidence type="ECO:0000313" key="2">
    <source>
        <dbReference type="Proteomes" id="UP000499080"/>
    </source>
</evidence>
<evidence type="ECO:0000313" key="1">
    <source>
        <dbReference type="EMBL" id="GBO22114.1"/>
    </source>
</evidence>
<dbReference type="AlphaFoldDB" id="A0A4Y2VCJ1"/>
<dbReference type="GO" id="GO:0032259">
    <property type="term" value="P:methylation"/>
    <property type="evidence" value="ECO:0007669"/>
    <property type="project" value="UniProtKB-KW"/>
</dbReference>
<name>A0A4Y2VCJ1_ARAVE</name>
<keyword evidence="1" id="KW-0808">Transferase</keyword>
<dbReference type="Gene3D" id="3.30.420.10">
    <property type="entry name" value="Ribonuclease H-like superfamily/Ribonuclease H"/>
    <property type="match status" value="1"/>
</dbReference>
<dbReference type="InterPro" id="IPR001888">
    <property type="entry name" value="Transposase_1"/>
</dbReference>
<dbReference type="Proteomes" id="UP000499080">
    <property type="component" value="Unassembled WGS sequence"/>
</dbReference>
<dbReference type="InterPro" id="IPR052709">
    <property type="entry name" value="Transposase-MT_Hybrid"/>
</dbReference>
<dbReference type="GO" id="GO:0003676">
    <property type="term" value="F:nucleic acid binding"/>
    <property type="evidence" value="ECO:0007669"/>
    <property type="project" value="InterPro"/>
</dbReference>
<keyword evidence="1" id="KW-0489">Methyltransferase</keyword>
<sequence length="176" mass="20609">MPWRHPSSPPHKKLKTVPSVKKVMDIVFWDHQVLLLVDFHTCGATVNAASYCATMGWSHKAFRRKRRGLLSKGVLLLHDNPRQHTASVTRDLKQRFQWNVLKYSPYNRDLAPSDYHCFGLFNKHLTGRHFRTDAKVQEAVVNGLRDLDPDFFYAGFDRLVYQWHKCFNNHGSYVKK</sequence>
<accession>A0A4Y2VCJ1</accession>
<gene>
    <name evidence="1" type="primary">SETMAR_79</name>
    <name evidence="1" type="ORF">AVEN_182760_1</name>
</gene>
<dbReference type="PANTHER" id="PTHR46060:SF1">
    <property type="entry name" value="MARINER MOS1 TRANSPOSASE-LIKE PROTEIN"/>
    <property type="match status" value="1"/>
</dbReference>
<proteinExistence type="predicted"/>
<dbReference type="EMBL" id="BGPR01045247">
    <property type="protein sequence ID" value="GBO22114.1"/>
    <property type="molecule type" value="Genomic_DNA"/>
</dbReference>
<dbReference type="Pfam" id="PF01359">
    <property type="entry name" value="Transposase_1"/>
    <property type="match status" value="1"/>
</dbReference>
<dbReference type="OrthoDB" id="6432034at2759"/>
<protein>
    <submittedName>
        <fullName evidence="1">Histone-lysine N-methyltransferase SETMAR</fullName>
    </submittedName>
</protein>
<organism evidence="1 2">
    <name type="scientific">Araneus ventricosus</name>
    <name type="common">Orbweaver spider</name>
    <name type="synonym">Epeira ventricosa</name>
    <dbReference type="NCBI Taxonomy" id="182803"/>
    <lineage>
        <taxon>Eukaryota</taxon>
        <taxon>Metazoa</taxon>
        <taxon>Ecdysozoa</taxon>
        <taxon>Arthropoda</taxon>
        <taxon>Chelicerata</taxon>
        <taxon>Arachnida</taxon>
        <taxon>Araneae</taxon>
        <taxon>Araneomorphae</taxon>
        <taxon>Entelegynae</taxon>
        <taxon>Araneoidea</taxon>
        <taxon>Araneidae</taxon>
        <taxon>Araneus</taxon>
    </lineage>
</organism>
<reference evidence="1 2" key="1">
    <citation type="journal article" date="2019" name="Sci. Rep.">
        <title>Orb-weaving spider Araneus ventricosus genome elucidates the spidroin gene catalogue.</title>
        <authorList>
            <person name="Kono N."/>
            <person name="Nakamura H."/>
            <person name="Ohtoshi R."/>
            <person name="Moran D.A.P."/>
            <person name="Shinohara A."/>
            <person name="Yoshida Y."/>
            <person name="Fujiwara M."/>
            <person name="Mori M."/>
            <person name="Tomita M."/>
            <person name="Arakawa K."/>
        </authorList>
    </citation>
    <scope>NUCLEOTIDE SEQUENCE [LARGE SCALE GENOMIC DNA]</scope>
</reference>
<dbReference type="PANTHER" id="PTHR46060">
    <property type="entry name" value="MARINER MOS1 TRANSPOSASE-LIKE PROTEIN"/>
    <property type="match status" value="1"/>
</dbReference>
<comment type="caution">
    <text evidence="1">The sequence shown here is derived from an EMBL/GenBank/DDBJ whole genome shotgun (WGS) entry which is preliminary data.</text>
</comment>
<dbReference type="GO" id="GO:0008168">
    <property type="term" value="F:methyltransferase activity"/>
    <property type="evidence" value="ECO:0007669"/>
    <property type="project" value="UniProtKB-KW"/>
</dbReference>
<dbReference type="InterPro" id="IPR036397">
    <property type="entry name" value="RNaseH_sf"/>
</dbReference>